<evidence type="ECO:0000313" key="2">
    <source>
        <dbReference type="EMBL" id="OAB72524.1"/>
    </source>
</evidence>
<dbReference type="AlphaFoldDB" id="A0A167BWK7"/>
<accession>A0A167BWK7</accession>
<keyword evidence="3" id="KW-1185">Reference proteome</keyword>
<evidence type="ECO:0000313" key="3">
    <source>
        <dbReference type="Proteomes" id="UP000077134"/>
    </source>
</evidence>
<dbReference type="InterPro" id="IPR031616">
    <property type="entry name" value="BsrE-like"/>
</dbReference>
<dbReference type="Proteomes" id="UP000077134">
    <property type="component" value="Unassembled WGS sequence"/>
</dbReference>
<proteinExistence type="predicted"/>
<comment type="caution">
    <text evidence="2">The sequence shown here is derived from an EMBL/GenBank/DDBJ whole genome shotgun (WGS) entry which is preliminary data.</text>
</comment>
<sequence>MEVKDAITIMFLFGMFILALLTYINNNNKRKSKPTQKISSLRWVLIPVRLRREYTIQANCTDQVFAALGLY</sequence>
<keyword evidence="1" id="KW-0472">Membrane</keyword>
<dbReference type="KEGG" id="pcx:LPB68_10225"/>
<evidence type="ECO:0000256" key="1">
    <source>
        <dbReference type="SAM" id="Phobius"/>
    </source>
</evidence>
<reference evidence="2 3" key="1">
    <citation type="submission" date="2016-02" db="EMBL/GenBank/DDBJ databases">
        <title>Paenibacillus sp. LPB0068, isolated from Crassostrea gigas.</title>
        <authorList>
            <person name="Shin S.-K."/>
            <person name="Yi H."/>
        </authorList>
    </citation>
    <scope>NUCLEOTIDE SEQUENCE [LARGE SCALE GENOMIC DNA]</scope>
    <source>
        <strain evidence="2 3">LPB0068</strain>
    </source>
</reference>
<gene>
    <name evidence="2" type="ORF">PNBC_16670</name>
</gene>
<keyword evidence="1" id="KW-0812">Transmembrane</keyword>
<organism evidence="2 3">
    <name type="scientific">Paenibacillus crassostreae</name>
    <dbReference type="NCBI Taxonomy" id="1763538"/>
    <lineage>
        <taxon>Bacteria</taxon>
        <taxon>Bacillati</taxon>
        <taxon>Bacillota</taxon>
        <taxon>Bacilli</taxon>
        <taxon>Bacillales</taxon>
        <taxon>Paenibacillaceae</taxon>
        <taxon>Paenibacillus</taxon>
    </lineage>
</organism>
<keyword evidence="1" id="KW-1133">Transmembrane helix</keyword>
<dbReference type="EMBL" id="LSFN01000035">
    <property type="protein sequence ID" value="OAB72524.1"/>
    <property type="molecule type" value="Genomic_DNA"/>
</dbReference>
<protein>
    <submittedName>
        <fullName evidence="2">Uncharacterized protein</fullName>
    </submittedName>
</protein>
<feature type="transmembrane region" description="Helical" evidence="1">
    <location>
        <begin position="6"/>
        <end position="24"/>
    </location>
</feature>
<dbReference type="OrthoDB" id="2640917at2"/>
<dbReference type="Pfam" id="PF16935">
    <property type="entry name" value="Hol_Tox"/>
    <property type="match status" value="1"/>
</dbReference>
<name>A0A167BWK7_9BACL</name>